<organism evidence="2">
    <name type="scientific">marine sediment metagenome</name>
    <dbReference type="NCBI Taxonomy" id="412755"/>
    <lineage>
        <taxon>unclassified sequences</taxon>
        <taxon>metagenomes</taxon>
        <taxon>ecological metagenomes</taxon>
    </lineage>
</organism>
<feature type="transmembrane region" description="Helical" evidence="1">
    <location>
        <begin position="105"/>
        <end position="123"/>
    </location>
</feature>
<comment type="caution">
    <text evidence="2">The sequence shown here is derived from an EMBL/GenBank/DDBJ whole genome shotgun (WGS) entry which is preliminary data.</text>
</comment>
<reference evidence="2" key="1">
    <citation type="journal article" date="2014" name="Front. Microbiol.">
        <title>High frequency of phylogenetically diverse reductive dehalogenase-homologous genes in deep subseafloor sedimentary metagenomes.</title>
        <authorList>
            <person name="Kawai M."/>
            <person name="Futagami T."/>
            <person name="Toyoda A."/>
            <person name="Takaki Y."/>
            <person name="Nishi S."/>
            <person name="Hori S."/>
            <person name="Arai W."/>
            <person name="Tsubouchi T."/>
            <person name="Morono Y."/>
            <person name="Uchiyama I."/>
            <person name="Ito T."/>
            <person name="Fujiyama A."/>
            <person name="Inagaki F."/>
            <person name="Takami H."/>
        </authorList>
    </citation>
    <scope>NUCLEOTIDE SEQUENCE</scope>
    <source>
        <strain evidence="2">Expedition CK06-06</strain>
    </source>
</reference>
<dbReference type="EMBL" id="BART01028156">
    <property type="protein sequence ID" value="GAH01763.1"/>
    <property type="molecule type" value="Genomic_DNA"/>
</dbReference>
<name>X1DZC9_9ZZZZ</name>
<feature type="transmembrane region" description="Helical" evidence="1">
    <location>
        <begin position="211"/>
        <end position="231"/>
    </location>
</feature>
<keyword evidence="1" id="KW-0472">Membrane</keyword>
<feature type="transmembrane region" description="Helical" evidence="1">
    <location>
        <begin position="81"/>
        <end position="98"/>
    </location>
</feature>
<feature type="non-terminal residue" evidence="2">
    <location>
        <position position="1"/>
    </location>
</feature>
<feature type="transmembrane region" description="Helical" evidence="1">
    <location>
        <begin position="143"/>
        <end position="165"/>
    </location>
</feature>
<sequence>STNFFAWLSPMILDDLRIHGFVPWKLISLTVYGQGPHIIALALIPLACLFFMHTLKYPSMKYYVLTGVTTALVALTHWPSFMILILMQIVLLFSEILLGHTFRKFKTAFCCFLLTYGFAAFWLNPAFLARSYSLGGEEIISNWVKLIPISFVVIPVTITILFLIFDRRPRLQPFLVSIFWFLIPLLVIIGYNNYNKALVPKPDFLTPELGLASAVLLAVIITILLTVLLKILRFRLKQRVYNVVNLSSFVFIIGIFIYLATLSFNPSHSLTKG</sequence>
<protein>
    <recommendedName>
        <fullName evidence="3">Glycosyltransferase RgtA/B/C/D-like domain-containing protein</fullName>
    </recommendedName>
</protein>
<proteinExistence type="predicted"/>
<dbReference type="AlphaFoldDB" id="X1DZC9"/>
<gene>
    <name evidence="2" type="ORF">S01H4_49721</name>
</gene>
<keyword evidence="1" id="KW-1133">Transmembrane helix</keyword>
<feature type="non-terminal residue" evidence="2">
    <location>
        <position position="273"/>
    </location>
</feature>
<accession>X1DZC9</accession>
<evidence type="ECO:0008006" key="3">
    <source>
        <dbReference type="Google" id="ProtNLM"/>
    </source>
</evidence>
<keyword evidence="1" id="KW-0812">Transmembrane</keyword>
<feature type="transmembrane region" description="Helical" evidence="1">
    <location>
        <begin position="243"/>
        <end position="264"/>
    </location>
</feature>
<evidence type="ECO:0000313" key="2">
    <source>
        <dbReference type="EMBL" id="GAH01763.1"/>
    </source>
</evidence>
<feature type="transmembrane region" description="Helical" evidence="1">
    <location>
        <begin position="59"/>
        <end position="75"/>
    </location>
</feature>
<feature type="transmembrane region" description="Helical" evidence="1">
    <location>
        <begin position="174"/>
        <end position="191"/>
    </location>
</feature>
<feature type="transmembrane region" description="Helical" evidence="1">
    <location>
        <begin position="31"/>
        <end position="52"/>
    </location>
</feature>
<evidence type="ECO:0000256" key="1">
    <source>
        <dbReference type="SAM" id="Phobius"/>
    </source>
</evidence>